<dbReference type="AlphaFoldDB" id="A0A3P6E3P2"/>
<gene>
    <name evidence="1" type="ORF">BOLC9T59311H</name>
</gene>
<evidence type="ECO:0000313" key="1">
    <source>
        <dbReference type="EMBL" id="VDD33988.1"/>
    </source>
</evidence>
<protein>
    <submittedName>
        <fullName evidence="1">Uncharacterized protein</fullName>
    </submittedName>
</protein>
<organism evidence="1">
    <name type="scientific">Brassica oleracea</name>
    <name type="common">Wild cabbage</name>
    <dbReference type="NCBI Taxonomy" id="3712"/>
    <lineage>
        <taxon>Eukaryota</taxon>
        <taxon>Viridiplantae</taxon>
        <taxon>Streptophyta</taxon>
        <taxon>Embryophyta</taxon>
        <taxon>Tracheophyta</taxon>
        <taxon>Spermatophyta</taxon>
        <taxon>Magnoliopsida</taxon>
        <taxon>eudicotyledons</taxon>
        <taxon>Gunneridae</taxon>
        <taxon>Pentapetalae</taxon>
        <taxon>rosids</taxon>
        <taxon>malvids</taxon>
        <taxon>Brassicales</taxon>
        <taxon>Brassicaceae</taxon>
        <taxon>Brassiceae</taxon>
        <taxon>Brassica</taxon>
    </lineage>
</organism>
<name>A0A3P6E3P2_BRAOL</name>
<reference evidence="1" key="1">
    <citation type="submission" date="2018-11" db="EMBL/GenBank/DDBJ databases">
        <authorList>
            <consortium name="Genoscope - CEA"/>
            <person name="William W."/>
        </authorList>
    </citation>
    <scope>NUCLEOTIDE SEQUENCE</scope>
</reference>
<sequence length="48" mass="5353">MVLRKCDTILSHIDISCRYLLSPKESIPERKIARGSQRCSCSGGDNKS</sequence>
<dbReference type="EMBL" id="LR031875">
    <property type="protein sequence ID" value="VDD33988.1"/>
    <property type="molecule type" value="Genomic_DNA"/>
</dbReference>
<accession>A0A3P6E3P2</accession>
<proteinExistence type="predicted"/>